<accession>A0A401IK60</accession>
<keyword evidence="2" id="KW-1185">Reference proteome</keyword>
<evidence type="ECO:0000313" key="1">
    <source>
        <dbReference type="EMBL" id="GBF81501.1"/>
    </source>
</evidence>
<dbReference type="OrthoDB" id="583572at2"/>
<dbReference type="GO" id="GO:0016301">
    <property type="term" value="F:kinase activity"/>
    <property type="evidence" value="ECO:0007669"/>
    <property type="project" value="UniProtKB-KW"/>
</dbReference>
<gene>
    <name evidence="1" type="ORF">AsFPU1_2915</name>
</gene>
<dbReference type="AlphaFoldDB" id="A0A401IK60"/>
<name>A0A401IK60_APHSA</name>
<dbReference type="EMBL" id="BDQK01000013">
    <property type="protein sequence ID" value="GBF81501.1"/>
    <property type="molecule type" value="Genomic_DNA"/>
</dbReference>
<dbReference type="RefSeq" id="WP_125061131.1">
    <property type="nucleotide sequence ID" value="NZ_BDQK01000013.1"/>
</dbReference>
<reference evidence="2" key="1">
    <citation type="submission" date="2017-05" db="EMBL/GenBank/DDBJ databases">
        <title>Physiological properties and genetic analysis related to exopolysaccharide production of fresh-water unicellular cyanobacterium Aphanothece sacrum, Suizenji Nori, that has been cultured as a food source in Japan.</title>
        <authorList>
            <person name="Kanesaki Y."/>
            <person name="Yoshikawa S."/>
            <person name="Ohki K."/>
        </authorList>
    </citation>
    <scope>NUCLEOTIDE SEQUENCE [LARGE SCALE GENOMIC DNA]</scope>
    <source>
        <strain evidence="2">FPU1</strain>
    </source>
</reference>
<evidence type="ECO:0000313" key="2">
    <source>
        <dbReference type="Proteomes" id="UP000287247"/>
    </source>
</evidence>
<keyword evidence="1" id="KW-0418">Kinase</keyword>
<sequence>MNFDECSENINHKSILIQDKKGKSKFYLENKSQLMITKIIVDGCLNITGKKCDYLITIDHPLIEIYIELKGRRVDEAIKQIENTIQQVSKNKYTGTKFCYIVHTKCLLTTQEIQNYTKTFKKNYNATLRFKPSGFKEKIVDIIGKSRI</sequence>
<organism evidence="1 2">
    <name type="scientific">Aphanothece sacrum FPU1</name>
    <dbReference type="NCBI Taxonomy" id="1920663"/>
    <lineage>
        <taxon>Bacteria</taxon>
        <taxon>Bacillati</taxon>
        <taxon>Cyanobacteriota</taxon>
        <taxon>Cyanophyceae</taxon>
        <taxon>Oscillatoriophycideae</taxon>
        <taxon>Chroococcales</taxon>
        <taxon>Aphanothecaceae</taxon>
        <taxon>Aphanothece</taxon>
    </lineage>
</organism>
<dbReference type="Proteomes" id="UP000287247">
    <property type="component" value="Unassembled WGS sequence"/>
</dbReference>
<comment type="caution">
    <text evidence="1">The sequence shown here is derived from an EMBL/GenBank/DDBJ whole genome shotgun (WGS) entry which is preliminary data.</text>
</comment>
<proteinExistence type="predicted"/>
<keyword evidence="1" id="KW-0808">Transferase</keyword>
<protein>
    <submittedName>
        <fullName evidence="1">Two-component sensor histidine kinase</fullName>
    </submittedName>
</protein>